<comment type="catalytic activity">
    <reaction evidence="1">
        <text>O-phospho-L-seryl-[protein] + H2O = L-seryl-[protein] + phosphate</text>
        <dbReference type="Rhea" id="RHEA:20629"/>
        <dbReference type="Rhea" id="RHEA-COMP:9863"/>
        <dbReference type="Rhea" id="RHEA-COMP:11604"/>
        <dbReference type="ChEBI" id="CHEBI:15377"/>
        <dbReference type="ChEBI" id="CHEBI:29999"/>
        <dbReference type="ChEBI" id="CHEBI:43474"/>
        <dbReference type="ChEBI" id="CHEBI:83421"/>
        <dbReference type="EC" id="3.1.3.16"/>
    </reaction>
</comment>
<reference evidence="3" key="1">
    <citation type="submission" date="2023-03" db="UniProtKB">
        <authorList>
            <consortium name="EnsemblPlants"/>
        </authorList>
    </citation>
    <scope>IDENTIFICATION</scope>
</reference>
<evidence type="ECO:0000256" key="1">
    <source>
        <dbReference type="RuleBase" id="RU366020"/>
    </source>
</evidence>
<dbReference type="PANTHER" id="PTHR12320">
    <property type="entry name" value="PROTEIN PHOSPHATASE 2C"/>
    <property type="match status" value="1"/>
</dbReference>
<keyword evidence="1" id="KW-0378">Hydrolase</keyword>
<name>A0A9I9DYM3_CUCME</name>
<dbReference type="PANTHER" id="PTHR12320:SF81">
    <property type="entry name" value="PROTEIN PHOSPHATASE 2C 23-RELATED"/>
    <property type="match status" value="1"/>
</dbReference>
<organism evidence="3">
    <name type="scientific">Cucumis melo</name>
    <name type="common">Muskmelon</name>
    <dbReference type="NCBI Taxonomy" id="3656"/>
    <lineage>
        <taxon>Eukaryota</taxon>
        <taxon>Viridiplantae</taxon>
        <taxon>Streptophyta</taxon>
        <taxon>Embryophyta</taxon>
        <taxon>Tracheophyta</taxon>
        <taxon>Spermatophyta</taxon>
        <taxon>Magnoliopsida</taxon>
        <taxon>eudicotyledons</taxon>
        <taxon>Gunneridae</taxon>
        <taxon>Pentapetalae</taxon>
        <taxon>rosids</taxon>
        <taxon>fabids</taxon>
        <taxon>Cucurbitales</taxon>
        <taxon>Cucurbitaceae</taxon>
        <taxon>Benincaseae</taxon>
        <taxon>Cucumis</taxon>
    </lineage>
</organism>
<keyword evidence="1" id="KW-0460">Magnesium</keyword>
<dbReference type="GO" id="GO:0046872">
    <property type="term" value="F:metal ion binding"/>
    <property type="evidence" value="ECO:0007669"/>
    <property type="project" value="UniProtKB-UniRule"/>
</dbReference>
<dbReference type="InterPro" id="IPR039123">
    <property type="entry name" value="PPTC7"/>
</dbReference>
<dbReference type="Gene3D" id="3.60.40.10">
    <property type="entry name" value="PPM-type phosphatase domain"/>
    <property type="match status" value="2"/>
</dbReference>
<comment type="cofactor">
    <cofactor evidence="1">
        <name>Mn(2+)</name>
        <dbReference type="ChEBI" id="CHEBI:29035"/>
    </cofactor>
</comment>
<dbReference type="GO" id="GO:0004722">
    <property type="term" value="F:protein serine/threonine phosphatase activity"/>
    <property type="evidence" value="ECO:0007669"/>
    <property type="project" value="UniProtKB-EC"/>
</dbReference>
<protein>
    <recommendedName>
        <fullName evidence="1">Protein phosphatase</fullName>
        <ecNumber evidence="1">3.1.3.16</ecNumber>
    </recommendedName>
</protein>
<comment type="cofactor">
    <cofactor evidence="1">
        <name>Mg(2+)</name>
        <dbReference type="ChEBI" id="CHEBI:18420"/>
    </cofactor>
</comment>
<accession>A0A9I9DYM3</accession>
<dbReference type="EnsemblPlants" id="MELO3C025644.2.1">
    <property type="protein sequence ID" value="MELO3C025644.2.1"/>
    <property type="gene ID" value="MELO3C025644.2"/>
</dbReference>
<feature type="domain" description="PPM-type phosphatase" evidence="2">
    <location>
        <begin position="38"/>
        <end position="271"/>
    </location>
</feature>
<keyword evidence="1" id="KW-0479">Metal-binding</keyword>
<dbReference type="AlphaFoldDB" id="A0A9I9DYM3"/>
<keyword evidence="1" id="KW-0464">Manganese</keyword>
<evidence type="ECO:0000259" key="2">
    <source>
        <dbReference type="PROSITE" id="PS51746"/>
    </source>
</evidence>
<proteinExistence type="inferred from homology"/>
<dbReference type="EC" id="3.1.3.16" evidence="1"/>
<dbReference type="InterPro" id="IPR036457">
    <property type="entry name" value="PPM-type-like_dom_sf"/>
</dbReference>
<sequence>MIIKRKLAPTIFRTEESLHETPSMVAAAAAILEVEIGSSYIPKDNPSKPLGEDAHFVISDKKTAGVADGVGGWALKGIDAGEYARDLMRNCVASVVGAEGVVDPKRVLTEAHSRTTAVGSSTACLISFDGWYLRAANLGDSGFMIFREGKLVYRSPMQRRGFNCPYQMGKGEQFDEPIAAWSGKIPMAAGDIIVVGTDGLWDNVFGREIVEVLAAEVAETAAELAKMMAELAWYNSLDLVKDGPFAVEARKAGRSHRGGKIDDITVVVAKVTGSSSSPG</sequence>
<comment type="catalytic activity">
    <reaction evidence="1">
        <text>O-phospho-L-threonyl-[protein] + H2O = L-threonyl-[protein] + phosphate</text>
        <dbReference type="Rhea" id="RHEA:47004"/>
        <dbReference type="Rhea" id="RHEA-COMP:11060"/>
        <dbReference type="Rhea" id="RHEA-COMP:11605"/>
        <dbReference type="ChEBI" id="CHEBI:15377"/>
        <dbReference type="ChEBI" id="CHEBI:30013"/>
        <dbReference type="ChEBI" id="CHEBI:43474"/>
        <dbReference type="ChEBI" id="CHEBI:61977"/>
        <dbReference type="EC" id="3.1.3.16"/>
    </reaction>
</comment>
<evidence type="ECO:0000313" key="3">
    <source>
        <dbReference type="EnsemblPlants" id="MELO3C025644.2.1"/>
    </source>
</evidence>
<dbReference type="SMART" id="SM00332">
    <property type="entry name" value="PP2Cc"/>
    <property type="match status" value="1"/>
</dbReference>
<dbReference type="PROSITE" id="PS51746">
    <property type="entry name" value="PPM_2"/>
    <property type="match status" value="1"/>
</dbReference>
<dbReference type="SMART" id="SM00331">
    <property type="entry name" value="PP2C_SIG"/>
    <property type="match status" value="1"/>
</dbReference>
<comment type="similarity">
    <text evidence="1">Belongs to the PP2C family.</text>
</comment>
<dbReference type="Gramene" id="MELO3C025644.2.1">
    <property type="protein sequence ID" value="MELO3C025644.2.1"/>
    <property type="gene ID" value="MELO3C025644.2"/>
</dbReference>
<dbReference type="InterPro" id="IPR001932">
    <property type="entry name" value="PPM-type_phosphatase-like_dom"/>
</dbReference>
<dbReference type="SUPFAM" id="SSF81606">
    <property type="entry name" value="PP2C-like"/>
    <property type="match status" value="1"/>
</dbReference>
<keyword evidence="1" id="KW-0904">Protein phosphatase</keyword>